<organism evidence="2 3">
    <name type="scientific">Populus tomentosa</name>
    <name type="common">Chinese white poplar</name>
    <dbReference type="NCBI Taxonomy" id="118781"/>
    <lineage>
        <taxon>Eukaryota</taxon>
        <taxon>Viridiplantae</taxon>
        <taxon>Streptophyta</taxon>
        <taxon>Embryophyta</taxon>
        <taxon>Tracheophyta</taxon>
        <taxon>Spermatophyta</taxon>
        <taxon>Magnoliopsida</taxon>
        <taxon>eudicotyledons</taxon>
        <taxon>Gunneridae</taxon>
        <taxon>Pentapetalae</taxon>
        <taxon>rosids</taxon>
        <taxon>fabids</taxon>
        <taxon>Malpighiales</taxon>
        <taxon>Salicaceae</taxon>
        <taxon>Saliceae</taxon>
        <taxon>Populus</taxon>
    </lineage>
</organism>
<gene>
    <name evidence="2" type="ORF">POTOM_042556</name>
</gene>
<protein>
    <submittedName>
        <fullName evidence="2">Uncharacterized protein</fullName>
    </submittedName>
</protein>
<feature type="region of interest" description="Disordered" evidence="1">
    <location>
        <begin position="1"/>
        <end position="36"/>
    </location>
</feature>
<accession>A0A8X7YR23</accession>
<evidence type="ECO:0000313" key="3">
    <source>
        <dbReference type="Proteomes" id="UP000886885"/>
    </source>
</evidence>
<comment type="caution">
    <text evidence="2">The sequence shown here is derived from an EMBL/GenBank/DDBJ whole genome shotgun (WGS) entry which is preliminary data.</text>
</comment>
<dbReference type="AlphaFoldDB" id="A0A8X7YR23"/>
<reference evidence="2" key="1">
    <citation type="journal article" date="2020" name="bioRxiv">
        <title>Hybrid origin of Populus tomentosa Carr. identified through genome sequencing and phylogenomic analysis.</title>
        <authorList>
            <person name="An X."/>
            <person name="Gao K."/>
            <person name="Chen Z."/>
            <person name="Li J."/>
            <person name="Yang X."/>
            <person name="Yang X."/>
            <person name="Zhou J."/>
            <person name="Guo T."/>
            <person name="Zhao T."/>
            <person name="Huang S."/>
            <person name="Miao D."/>
            <person name="Khan W.U."/>
            <person name="Rao P."/>
            <person name="Ye M."/>
            <person name="Lei B."/>
            <person name="Liao W."/>
            <person name="Wang J."/>
            <person name="Ji L."/>
            <person name="Li Y."/>
            <person name="Guo B."/>
            <person name="Mustafa N.S."/>
            <person name="Li S."/>
            <person name="Yun Q."/>
            <person name="Keller S.R."/>
            <person name="Mao J."/>
            <person name="Zhang R."/>
            <person name="Strauss S.H."/>
        </authorList>
    </citation>
    <scope>NUCLEOTIDE SEQUENCE</scope>
    <source>
        <strain evidence="2">GM15</strain>
        <tissue evidence="2">Leaf</tissue>
    </source>
</reference>
<dbReference type="EMBL" id="JAAWWB010000023">
    <property type="protein sequence ID" value="KAG6754515.1"/>
    <property type="molecule type" value="Genomic_DNA"/>
</dbReference>
<evidence type="ECO:0000313" key="2">
    <source>
        <dbReference type="EMBL" id="KAG6754515.1"/>
    </source>
</evidence>
<keyword evidence="3" id="KW-1185">Reference proteome</keyword>
<dbReference type="OrthoDB" id="1470350at2759"/>
<sequence>MWPAGYPLAGSSPLKTPSRPKKLGNETDAKNSNDGCSQKDLLGLLLQDHRTCRLSSSWWPRDHSIGSIDHGHCCRVAKQIERGD</sequence>
<dbReference type="Proteomes" id="UP000886885">
    <property type="component" value="Chromosome 12A"/>
</dbReference>
<evidence type="ECO:0000256" key="1">
    <source>
        <dbReference type="SAM" id="MobiDB-lite"/>
    </source>
</evidence>
<name>A0A8X7YR23_POPTO</name>
<proteinExistence type="predicted"/>